<keyword evidence="11" id="KW-1185">Reference proteome</keyword>
<dbReference type="SUPFAM" id="SSF82171">
    <property type="entry name" value="DPP6 N-terminal domain-like"/>
    <property type="match status" value="1"/>
</dbReference>
<dbReference type="SUPFAM" id="SSF53474">
    <property type="entry name" value="alpha/beta-Hydrolases"/>
    <property type="match status" value="1"/>
</dbReference>
<organism evidence="10 11">
    <name type="scientific">Scleropages formosus</name>
    <name type="common">Asian bonytongue</name>
    <name type="synonym">Osteoglossum formosum</name>
    <dbReference type="NCBI Taxonomy" id="113540"/>
    <lineage>
        <taxon>Eukaryota</taxon>
        <taxon>Metazoa</taxon>
        <taxon>Chordata</taxon>
        <taxon>Craniata</taxon>
        <taxon>Vertebrata</taxon>
        <taxon>Euteleostomi</taxon>
        <taxon>Actinopterygii</taxon>
        <taxon>Neopterygii</taxon>
        <taxon>Teleostei</taxon>
        <taxon>Osteoglossocephala</taxon>
        <taxon>Osteoglossomorpha</taxon>
        <taxon>Osteoglossiformes</taxon>
        <taxon>Osteoglossidae</taxon>
        <taxon>Scleropages</taxon>
    </lineage>
</organism>
<dbReference type="AlphaFoldDB" id="A0A8C9WE30"/>
<dbReference type="Pfam" id="PF00326">
    <property type="entry name" value="Peptidase_S9"/>
    <property type="match status" value="1"/>
</dbReference>
<reference evidence="10" key="3">
    <citation type="submission" date="2025-09" db="UniProtKB">
        <authorList>
            <consortium name="Ensembl"/>
        </authorList>
    </citation>
    <scope>IDENTIFICATION</scope>
</reference>
<dbReference type="InterPro" id="IPR029058">
    <property type="entry name" value="AB_hydrolase_fold"/>
</dbReference>
<dbReference type="GeneTree" id="ENSGT00940000166103"/>
<dbReference type="Gene3D" id="3.40.50.1820">
    <property type="entry name" value="alpha/beta hydrolase"/>
    <property type="match status" value="1"/>
</dbReference>
<comment type="subcellular location">
    <subcellularLocation>
        <location evidence="2">Cytoplasm</location>
    </subcellularLocation>
</comment>
<accession>A0A8C9WE30</accession>
<dbReference type="GO" id="GO:0005737">
    <property type="term" value="C:cytoplasm"/>
    <property type="evidence" value="ECO:0007669"/>
    <property type="project" value="UniProtKB-SubCell"/>
</dbReference>
<evidence type="ECO:0000256" key="2">
    <source>
        <dbReference type="ARBA" id="ARBA00004496"/>
    </source>
</evidence>
<feature type="domain" description="Acylamino-acid-releasing enzyme N-terminal" evidence="9">
    <location>
        <begin position="11"/>
        <end position="243"/>
    </location>
</feature>
<keyword evidence="7" id="KW-0378">Hydrolase</keyword>
<comment type="subunit">
    <text evidence="4">Homotetramer.</text>
</comment>
<evidence type="ECO:0000313" key="11">
    <source>
        <dbReference type="Proteomes" id="UP000694397"/>
    </source>
</evidence>
<sequence>MMKNIDLTSLNKHGKVYDDAQFGCLAWSPCEGKVLYAAEMKQGKVGSSSVLEETRGHCNVYQDDWGEGLASKSTPVLCVADISKGTVLLQQGIPPQVSPGQALWAPGGDGVLFVGWWHEPFRLGLKFCSNRRSALFHVDLEGNCELLSSDSNAVSSPRLSPDGRYIVYLQGQVFGPHKQCLSLHYDWMRKKVTLLVDVVNRPIEGEFAGLYEALPEHCWSSDSQRVVFSSPRRNWKVCISGEFGCWKLLAIEQDLMVVCCSGLNCPPCLPDAVPCVTGGPHSQFCAEWNVFSAALARVGFAVLMVNYRGSTGFGQDSILSLIGNVGSQDVKDMQRAVMTALQSDATLDPKRVAVIGGSHGGFLACHLIGQYPDFYRACVARNPVINAATLLGTSDIVDWRYSVLGLQYSYDRLPSPDDLTLMLQSSPIVHASQIRSPVLLMLGGKDKRVCPHQGLELYRALKSRGSPVRLLWYSEDGHTLSRADTQADCFLNTALWFLQHLDLH</sequence>
<evidence type="ECO:0000256" key="7">
    <source>
        <dbReference type="ARBA" id="ARBA00022801"/>
    </source>
</evidence>
<dbReference type="Ensembl" id="ENSSFOT00015048872.1">
    <property type="protein sequence ID" value="ENSSFOP00015073644.1"/>
    <property type="gene ID" value="ENSSFOG00015018563.2"/>
</dbReference>
<evidence type="ECO:0000256" key="3">
    <source>
        <dbReference type="ARBA" id="ARBA00010040"/>
    </source>
</evidence>
<dbReference type="Proteomes" id="UP000694397">
    <property type="component" value="Chromosome 2"/>
</dbReference>
<evidence type="ECO:0000259" key="8">
    <source>
        <dbReference type="Pfam" id="PF00326"/>
    </source>
</evidence>
<evidence type="ECO:0000256" key="6">
    <source>
        <dbReference type="ARBA" id="ARBA00022490"/>
    </source>
</evidence>
<name>A0A8C9WE30_SCLFO</name>
<reference evidence="10 11" key="1">
    <citation type="submission" date="2019-04" db="EMBL/GenBank/DDBJ databases">
        <authorList>
            <consortium name="Wellcome Sanger Institute Data Sharing"/>
        </authorList>
    </citation>
    <scope>NUCLEOTIDE SEQUENCE [LARGE SCALE GENOMIC DNA]</scope>
</reference>
<evidence type="ECO:0000313" key="10">
    <source>
        <dbReference type="Ensembl" id="ENSSFOP00015073644.1"/>
    </source>
</evidence>
<evidence type="ECO:0000256" key="5">
    <source>
        <dbReference type="ARBA" id="ARBA00012917"/>
    </source>
</evidence>
<proteinExistence type="inferred from homology"/>
<evidence type="ECO:0000259" key="9">
    <source>
        <dbReference type="Pfam" id="PF19283"/>
    </source>
</evidence>
<dbReference type="InterPro" id="IPR001375">
    <property type="entry name" value="Peptidase_S9_cat"/>
</dbReference>
<dbReference type="GO" id="GO:0006508">
    <property type="term" value="P:proteolysis"/>
    <property type="evidence" value="ECO:0007669"/>
    <property type="project" value="InterPro"/>
</dbReference>
<gene>
    <name evidence="10" type="primary">zgc:136971</name>
</gene>
<comment type="similarity">
    <text evidence="3">Belongs to the peptidase S9C family.</text>
</comment>
<comment type="catalytic activity">
    <reaction evidence="1">
        <text>Cleavage of an N-acetyl or N-formyl amino acid from the N-terminus of a polypeptide.</text>
        <dbReference type="EC" id="3.4.19.1"/>
    </reaction>
</comment>
<dbReference type="Pfam" id="PF19283">
    <property type="entry name" value="APEH_N"/>
    <property type="match status" value="1"/>
</dbReference>
<dbReference type="EC" id="3.4.19.1" evidence="5"/>
<dbReference type="PANTHER" id="PTHR42776:SF1">
    <property type="entry name" value="ACYLAMINO-ACID-RELEASING ENZYME"/>
    <property type="match status" value="1"/>
</dbReference>
<dbReference type="FunFam" id="3.40.50.1820:FF:000043">
    <property type="entry name" value="acylamino-acid-releasing enzyme"/>
    <property type="match status" value="1"/>
</dbReference>
<dbReference type="PANTHER" id="PTHR42776">
    <property type="entry name" value="SERINE PEPTIDASE S9 FAMILY MEMBER"/>
    <property type="match status" value="1"/>
</dbReference>
<evidence type="ECO:0000256" key="4">
    <source>
        <dbReference type="ARBA" id="ARBA00011881"/>
    </source>
</evidence>
<keyword evidence="6" id="KW-0963">Cytoplasm</keyword>
<reference evidence="10" key="2">
    <citation type="submission" date="2025-08" db="UniProtKB">
        <authorList>
            <consortium name="Ensembl"/>
        </authorList>
    </citation>
    <scope>IDENTIFICATION</scope>
</reference>
<evidence type="ECO:0000256" key="1">
    <source>
        <dbReference type="ARBA" id="ARBA00000721"/>
    </source>
</evidence>
<feature type="domain" description="Peptidase S9 prolyl oligopeptidase catalytic" evidence="8">
    <location>
        <begin position="294"/>
        <end position="502"/>
    </location>
</feature>
<protein>
    <recommendedName>
        <fullName evidence="5">acylaminoacyl-peptidase</fullName>
        <ecNumber evidence="5">3.4.19.1</ecNumber>
    </recommendedName>
</protein>
<dbReference type="GO" id="GO:0004252">
    <property type="term" value="F:serine-type endopeptidase activity"/>
    <property type="evidence" value="ECO:0007669"/>
    <property type="project" value="TreeGrafter"/>
</dbReference>
<dbReference type="GO" id="GO:0008242">
    <property type="term" value="F:omega peptidase activity"/>
    <property type="evidence" value="ECO:0007669"/>
    <property type="project" value="UniProtKB-EC"/>
</dbReference>
<dbReference type="InterPro" id="IPR045550">
    <property type="entry name" value="AARE_N"/>
</dbReference>